<feature type="transmembrane region" description="Helical" evidence="7">
    <location>
        <begin position="55"/>
        <end position="75"/>
    </location>
</feature>
<dbReference type="Pfam" id="PF03600">
    <property type="entry name" value="CitMHS"/>
    <property type="match status" value="1"/>
</dbReference>
<organism evidence="9 10">
    <name type="scientific">Palleronia abyssalis</name>
    <dbReference type="NCBI Taxonomy" id="1501240"/>
    <lineage>
        <taxon>Bacteria</taxon>
        <taxon>Pseudomonadati</taxon>
        <taxon>Pseudomonadota</taxon>
        <taxon>Alphaproteobacteria</taxon>
        <taxon>Rhodobacterales</taxon>
        <taxon>Roseobacteraceae</taxon>
        <taxon>Palleronia</taxon>
    </lineage>
</organism>
<dbReference type="Gene3D" id="3.30.70.1450">
    <property type="entry name" value="Regulator of K+ conductance, C-terminal domain"/>
    <property type="match status" value="1"/>
</dbReference>
<feature type="transmembrane region" description="Helical" evidence="7">
    <location>
        <begin position="473"/>
        <end position="498"/>
    </location>
</feature>
<feature type="transmembrane region" description="Helical" evidence="7">
    <location>
        <begin position="402"/>
        <end position="431"/>
    </location>
</feature>
<feature type="domain" description="RCK C-terminal" evidence="8">
    <location>
        <begin position="300"/>
        <end position="384"/>
    </location>
</feature>
<keyword evidence="4" id="KW-0677">Repeat</keyword>
<evidence type="ECO:0000256" key="4">
    <source>
        <dbReference type="ARBA" id="ARBA00022737"/>
    </source>
</evidence>
<feature type="transmembrane region" description="Helical" evidence="7">
    <location>
        <begin position="504"/>
        <end position="525"/>
    </location>
</feature>
<feature type="transmembrane region" description="Helical" evidence="7">
    <location>
        <begin position="96"/>
        <end position="113"/>
    </location>
</feature>
<feature type="transmembrane region" description="Helical" evidence="7">
    <location>
        <begin position="145"/>
        <end position="165"/>
    </location>
</feature>
<dbReference type="InterPro" id="IPR036721">
    <property type="entry name" value="RCK_C_sf"/>
</dbReference>
<evidence type="ECO:0000256" key="6">
    <source>
        <dbReference type="ARBA" id="ARBA00023136"/>
    </source>
</evidence>
<evidence type="ECO:0000259" key="8">
    <source>
        <dbReference type="PROSITE" id="PS51202"/>
    </source>
</evidence>
<dbReference type="Proteomes" id="UP000244912">
    <property type="component" value="Unassembled WGS sequence"/>
</dbReference>
<evidence type="ECO:0000256" key="1">
    <source>
        <dbReference type="ARBA" id="ARBA00004141"/>
    </source>
</evidence>
<dbReference type="EMBL" id="ONZF01000004">
    <property type="protein sequence ID" value="SPJ24470.1"/>
    <property type="molecule type" value="Genomic_DNA"/>
</dbReference>
<comment type="subcellular location">
    <subcellularLocation>
        <location evidence="1">Membrane</location>
        <topology evidence="1">Multi-pass membrane protein</topology>
    </subcellularLocation>
</comment>
<gene>
    <name evidence="9" type="ORF">PAA8504_02301</name>
</gene>
<dbReference type="OrthoDB" id="9809303at2"/>
<feature type="transmembrane region" description="Helical" evidence="7">
    <location>
        <begin position="177"/>
        <end position="200"/>
    </location>
</feature>
<protein>
    <submittedName>
        <fullName evidence="9">Putative transporter</fullName>
    </submittedName>
</protein>
<evidence type="ECO:0000313" key="9">
    <source>
        <dbReference type="EMBL" id="SPJ24470.1"/>
    </source>
</evidence>
<feature type="transmembrane region" description="Helical" evidence="7">
    <location>
        <begin position="570"/>
        <end position="590"/>
    </location>
</feature>
<evidence type="ECO:0000313" key="10">
    <source>
        <dbReference type="Proteomes" id="UP000244912"/>
    </source>
</evidence>
<feature type="transmembrane region" description="Helical" evidence="7">
    <location>
        <begin position="6"/>
        <end position="25"/>
    </location>
</feature>
<sequence>MIALNGFEPYVALGLLVLLFAAFLTEKYPPDVTAAGGAAVFILLGFVPYDDAMAVFSNPAPITIAAMFIISGAMVRTGLMDALADLVVTRAEKQPIAGVAIFLSATILASAFVNNTPVVLVLIPVVVRMAKSLGLAPTQLLIPRSYAAILGGTCTLIGTSTNLLVDGIARGSGLQGFSIFEISGVGLIAAVTGIATMLVIGPRLLPHRTAASIAGAAEDVVYLTDISVMPGFEGIGMPVGAVPAFNRAGIRVTGLRRRGETIRGDFDAIPLEARDTVLLQATTSELLTLSGIEALVTGLKRGADPTEEDTLTVEAILTPRSTVPRPRISDLSVGPRGGVRVLGVHRHNHVAGPDLAAARLRMGDRLLVRASASSLKHLAEAGDLLSVSRPSGRAFRRTKAPLTLLALAAVVGLAALGIAPIGILALLAVAGLLVLRCIDNDEAWGSVDGGILILIFAMLIVGRGLEESGAVELLVSALIPFLEVLPAFGLLLAIYFTASILTELVTNNAVAVVLTPIVIATAEPLGLDPRGLVVAVMFAASASFATPIGYQTNTLVYRTGAYTFTDFLRIGVPMNIVVGLATCAAIHFLFPL</sequence>
<feature type="transmembrane region" description="Helical" evidence="7">
    <location>
        <begin position="532"/>
        <end position="550"/>
    </location>
</feature>
<proteinExistence type="predicted"/>
<accession>A0A2R8BWE3</accession>
<evidence type="ECO:0000256" key="5">
    <source>
        <dbReference type="ARBA" id="ARBA00022989"/>
    </source>
</evidence>
<dbReference type="PANTHER" id="PTHR43652:SF2">
    <property type="entry name" value="BASIC AMINO ACID ANTIPORTER YFCC-RELATED"/>
    <property type="match status" value="1"/>
</dbReference>
<dbReference type="RefSeq" id="WP_108894295.1">
    <property type="nucleotide sequence ID" value="NZ_ONZF01000004.1"/>
</dbReference>
<dbReference type="InterPro" id="IPR051679">
    <property type="entry name" value="DASS-Related_Transporters"/>
</dbReference>
<dbReference type="PANTHER" id="PTHR43652">
    <property type="entry name" value="BASIC AMINO ACID ANTIPORTER YFCC-RELATED"/>
    <property type="match status" value="1"/>
</dbReference>
<dbReference type="SUPFAM" id="SSF116726">
    <property type="entry name" value="TrkA C-terminal domain-like"/>
    <property type="match status" value="2"/>
</dbReference>
<dbReference type="GO" id="GO:0006813">
    <property type="term" value="P:potassium ion transport"/>
    <property type="evidence" value="ECO:0007669"/>
    <property type="project" value="InterPro"/>
</dbReference>
<dbReference type="InterPro" id="IPR031312">
    <property type="entry name" value="Na/sul_symport_CS"/>
</dbReference>
<keyword evidence="5 7" id="KW-1133">Transmembrane helix</keyword>
<dbReference type="InterPro" id="IPR006037">
    <property type="entry name" value="RCK_C"/>
</dbReference>
<keyword evidence="2" id="KW-0813">Transport</keyword>
<feature type="transmembrane region" description="Helical" evidence="7">
    <location>
        <begin position="443"/>
        <end position="461"/>
    </location>
</feature>
<dbReference type="PROSITE" id="PS01271">
    <property type="entry name" value="NA_SULFATE"/>
    <property type="match status" value="1"/>
</dbReference>
<evidence type="ECO:0000256" key="2">
    <source>
        <dbReference type="ARBA" id="ARBA00022448"/>
    </source>
</evidence>
<name>A0A2R8BWE3_9RHOB</name>
<dbReference type="GO" id="GO:0008324">
    <property type="term" value="F:monoatomic cation transmembrane transporter activity"/>
    <property type="evidence" value="ECO:0007669"/>
    <property type="project" value="InterPro"/>
</dbReference>
<keyword evidence="6 7" id="KW-0472">Membrane</keyword>
<dbReference type="AlphaFoldDB" id="A0A2R8BWE3"/>
<dbReference type="GO" id="GO:0005886">
    <property type="term" value="C:plasma membrane"/>
    <property type="evidence" value="ECO:0007669"/>
    <property type="project" value="TreeGrafter"/>
</dbReference>
<dbReference type="PROSITE" id="PS51202">
    <property type="entry name" value="RCK_C"/>
    <property type="match status" value="1"/>
</dbReference>
<evidence type="ECO:0000256" key="3">
    <source>
        <dbReference type="ARBA" id="ARBA00022692"/>
    </source>
</evidence>
<evidence type="ECO:0000256" key="7">
    <source>
        <dbReference type="SAM" id="Phobius"/>
    </source>
</evidence>
<reference evidence="9 10" key="1">
    <citation type="submission" date="2018-03" db="EMBL/GenBank/DDBJ databases">
        <authorList>
            <person name="Keele B.F."/>
        </authorList>
    </citation>
    <scope>NUCLEOTIDE SEQUENCE [LARGE SCALE GENOMIC DNA]</scope>
    <source>
        <strain evidence="9 10">CECT 8504</strain>
    </source>
</reference>
<dbReference type="InterPro" id="IPR004680">
    <property type="entry name" value="Cit_transptr-like_dom"/>
</dbReference>
<keyword evidence="3 7" id="KW-0812">Transmembrane</keyword>
<keyword evidence="10" id="KW-1185">Reference proteome</keyword>